<dbReference type="GO" id="GO:0043937">
    <property type="term" value="P:regulation of sporulation"/>
    <property type="evidence" value="ECO:0007669"/>
    <property type="project" value="InterPro"/>
</dbReference>
<protein>
    <submittedName>
        <fullName evidence="1">Spo0E like sporulation regulatory protein</fullName>
    </submittedName>
</protein>
<proteinExistence type="predicted"/>
<dbReference type="Pfam" id="PF09388">
    <property type="entry name" value="SpoOE-like"/>
    <property type="match status" value="1"/>
</dbReference>
<dbReference type="SUPFAM" id="SSF140500">
    <property type="entry name" value="BAS1536-like"/>
    <property type="match status" value="1"/>
</dbReference>
<evidence type="ECO:0000313" key="2">
    <source>
        <dbReference type="Proteomes" id="UP000183954"/>
    </source>
</evidence>
<gene>
    <name evidence="1" type="ORF">SAMN02746098_04514</name>
</gene>
<reference evidence="2" key="1">
    <citation type="submission" date="2016-11" db="EMBL/GenBank/DDBJ databases">
        <authorList>
            <person name="Varghese N."/>
            <person name="Submissions S."/>
        </authorList>
    </citation>
    <scope>NUCLEOTIDE SEQUENCE [LARGE SCALE GENOMIC DNA]</scope>
    <source>
        <strain evidence="2">DSM 15449</strain>
    </source>
</reference>
<dbReference type="EMBL" id="FQXJ01000023">
    <property type="protein sequence ID" value="SHI71312.1"/>
    <property type="molecule type" value="Genomic_DNA"/>
</dbReference>
<dbReference type="AlphaFoldDB" id="A0A1M6DDM6"/>
<accession>A0A1M6DDM6</accession>
<dbReference type="RefSeq" id="WP_073032375.1">
    <property type="nucleotide sequence ID" value="NZ_FQXJ01000023.1"/>
</dbReference>
<name>A0A1M6DDM6_9FIRM</name>
<evidence type="ECO:0000313" key="1">
    <source>
        <dbReference type="EMBL" id="SHI71312.1"/>
    </source>
</evidence>
<dbReference type="Gene3D" id="4.10.280.10">
    <property type="entry name" value="Helix-loop-helix DNA-binding domain"/>
    <property type="match status" value="1"/>
</dbReference>
<dbReference type="InterPro" id="IPR018540">
    <property type="entry name" value="Spo0E-like"/>
</dbReference>
<dbReference type="GO" id="GO:0046983">
    <property type="term" value="F:protein dimerization activity"/>
    <property type="evidence" value="ECO:0007669"/>
    <property type="project" value="InterPro"/>
</dbReference>
<dbReference type="InterPro" id="IPR036638">
    <property type="entry name" value="HLH_DNA-bd_sf"/>
</dbReference>
<dbReference type="InterPro" id="IPR037208">
    <property type="entry name" value="Spo0E-like_sf"/>
</dbReference>
<keyword evidence="2" id="KW-1185">Reference proteome</keyword>
<organism evidence="1 2">
    <name type="scientific">Desulfosporosinus lacus DSM 15449</name>
    <dbReference type="NCBI Taxonomy" id="1121420"/>
    <lineage>
        <taxon>Bacteria</taxon>
        <taxon>Bacillati</taxon>
        <taxon>Bacillota</taxon>
        <taxon>Clostridia</taxon>
        <taxon>Eubacteriales</taxon>
        <taxon>Desulfitobacteriaceae</taxon>
        <taxon>Desulfosporosinus</taxon>
    </lineage>
</organism>
<dbReference type="Proteomes" id="UP000183954">
    <property type="component" value="Unassembled WGS sequence"/>
</dbReference>
<sequence length="62" mass="7129">MRGDLQDLLNAVETKRDQLNKLATFNKLTSEEVVTISRELDKLLNEVNSLSNGKRDKIDREL</sequence>